<dbReference type="AlphaFoldDB" id="A0A7Z0N9N0"/>
<reference evidence="1 2" key="1">
    <citation type="submission" date="2020-07" db="EMBL/GenBank/DDBJ databases">
        <title>Halomonas sp. QX-2 draft genome sequence.</title>
        <authorList>
            <person name="Qiu X."/>
        </authorList>
    </citation>
    <scope>NUCLEOTIDE SEQUENCE [LARGE SCALE GENOMIC DNA]</scope>
    <source>
        <strain evidence="1 2">QX-2</strain>
    </source>
</reference>
<protein>
    <submittedName>
        <fullName evidence="1">Uncharacterized protein</fullName>
    </submittedName>
</protein>
<accession>A0A7Z0N9N0</accession>
<comment type="caution">
    <text evidence="1">The sequence shown here is derived from an EMBL/GenBank/DDBJ whole genome shotgun (WGS) entry which is preliminary data.</text>
</comment>
<name>A0A7Z0N9N0_9GAMM</name>
<organism evidence="1 2">
    <name type="scientific">Vreelandella sedimenti</name>
    <dbReference type="NCBI Taxonomy" id="2729618"/>
    <lineage>
        <taxon>Bacteria</taxon>
        <taxon>Pseudomonadati</taxon>
        <taxon>Pseudomonadota</taxon>
        <taxon>Gammaproteobacteria</taxon>
        <taxon>Oceanospirillales</taxon>
        <taxon>Halomonadaceae</taxon>
        <taxon>Vreelandella</taxon>
    </lineage>
</organism>
<proteinExistence type="predicted"/>
<evidence type="ECO:0000313" key="2">
    <source>
        <dbReference type="Proteomes" id="UP000520876"/>
    </source>
</evidence>
<sequence length="185" mass="21555">MSYTEMFFLKDDDYAKEEFKNAWRGAMYVWQDVAKRYCKMERFPMGIMDGDEEKMSEVWNFDSRHPGEMTEHDAIVMLSTMDNVLLEADQWERAAKAFEEYAQAHPDSSLGEQAQALRSVMESEEGKEVVAIGWCQTSVCGDVWTDFNENEDTIVYDPKTGDKHWWMMKQYDELHSPKSAPEPAC</sequence>
<evidence type="ECO:0000313" key="1">
    <source>
        <dbReference type="EMBL" id="NYT74205.1"/>
    </source>
</evidence>
<gene>
    <name evidence="1" type="ORF">HZU72_17480</name>
</gene>
<keyword evidence="2" id="KW-1185">Reference proteome</keyword>
<dbReference type="EMBL" id="JACCGK010000016">
    <property type="protein sequence ID" value="NYT74205.1"/>
    <property type="molecule type" value="Genomic_DNA"/>
</dbReference>
<dbReference type="RefSeq" id="WP_180094391.1">
    <property type="nucleotide sequence ID" value="NZ_JACCGK010000016.1"/>
</dbReference>
<dbReference type="Proteomes" id="UP000520876">
    <property type="component" value="Unassembled WGS sequence"/>
</dbReference>